<protein>
    <submittedName>
        <fullName evidence="2">Uncharacterized protein</fullName>
    </submittedName>
</protein>
<feature type="compositionally biased region" description="Low complexity" evidence="1">
    <location>
        <begin position="12"/>
        <end position="65"/>
    </location>
</feature>
<gene>
    <name evidence="2" type="ORF">BLA29_009538</name>
</gene>
<evidence type="ECO:0000313" key="3">
    <source>
        <dbReference type="Proteomes" id="UP000194236"/>
    </source>
</evidence>
<dbReference type="EMBL" id="MUJZ01054109">
    <property type="protein sequence ID" value="OTF72904.1"/>
    <property type="molecule type" value="Genomic_DNA"/>
</dbReference>
<proteinExistence type="predicted"/>
<dbReference type="AlphaFoldDB" id="A0A1Y3AYM6"/>
<dbReference type="Proteomes" id="UP000194236">
    <property type="component" value="Unassembled WGS sequence"/>
</dbReference>
<accession>A0A1Y3AYM6</accession>
<organism evidence="2 3">
    <name type="scientific">Euroglyphus maynei</name>
    <name type="common">Mayne's house dust mite</name>
    <dbReference type="NCBI Taxonomy" id="6958"/>
    <lineage>
        <taxon>Eukaryota</taxon>
        <taxon>Metazoa</taxon>
        <taxon>Ecdysozoa</taxon>
        <taxon>Arthropoda</taxon>
        <taxon>Chelicerata</taxon>
        <taxon>Arachnida</taxon>
        <taxon>Acari</taxon>
        <taxon>Acariformes</taxon>
        <taxon>Sarcoptiformes</taxon>
        <taxon>Astigmata</taxon>
        <taxon>Psoroptidia</taxon>
        <taxon>Analgoidea</taxon>
        <taxon>Pyroglyphidae</taxon>
        <taxon>Pyroglyphinae</taxon>
        <taxon>Euroglyphus</taxon>
    </lineage>
</organism>
<evidence type="ECO:0000256" key="1">
    <source>
        <dbReference type="SAM" id="MobiDB-lite"/>
    </source>
</evidence>
<reference evidence="2 3" key="1">
    <citation type="submission" date="2017-03" db="EMBL/GenBank/DDBJ databases">
        <title>Genome Survey of Euroglyphus maynei.</title>
        <authorList>
            <person name="Arlian L.G."/>
            <person name="Morgan M.S."/>
            <person name="Rider S.D."/>
        </authorList>
    </citation>
    <scope>NUCLEOTIDE SEQUENCE [LARGE SCALE GENOMIC DNA]</scope>
    <source>
        <strain evidence="2">Arlian Lab</strain>
        <tissue evidence="2">Whole body</tissue>
    </source>
</reference>
<feature type="region of interest" description="Disordered" evidence="1">
    <location>
        <begin position="1"/>
        <end position="84"/>
    </location>
</feature>
<name>A0A1Y3AYM6_EURMA</name>
<evidence type="ECO:0000313" key="2">
    <source>
        <dbReference type="EMBL" id="OTF72904.1"/>
    </source>
</evidence>
<feature type="non-terminal residue" evidence="2">
    <location>
        <position position="84"/>
    </location>
</feature>
<keyword evidence="3" id="KW-1185">Reference proteome</keyword>
<comment type="caution">
    <text evidence="2">The sequence shown here is derived from an EMBL/GenBank/DDBJ whole genome shotgun (WGS) entry which is preliminary data.</text>
</comment>
<sequence length="84" mass="8933">MSSEEDNNTIGSIESSITNDEITSINNNNNNNEKSSSNNNHNDNSNRISIQIQTSSPYSNGSNSSLIDTPTSSSNPPLISSKGT</sequence>
<feature type="compositionally biased region" description="Polar residues" evidence="1">
    <location>
        <begin position="66"/>
        <end position="84"/>
    </location>
</feature>